<dbReference type="STRING" id="1852522.SAMN06295960_4640"/>
<reference evidence="2 3" key="1">
    <citation type="submission" date="2017-04" db="EMBL/GenBank/DDBJ databases">
        <authorList>
            <person name="Afonso C.L."/>
            <person name="Miller P.J."/>
            <person name="Scott M.A."/>
            <person name="Spackman E."/>
            <person name="Goraichik I."/>
            <person name="Dimitrov K.M."/>
            <person name="Suarez D.L."/>
            <person name="Swayne D.E."/>
        </authorList>
    </citation>
    <scope>NUCLEOTIDE SEQUENCE [LARGE SCALE GENOMIC DNA]</scope>
    <source>
        <strain evidence="2 3">11</strain>
    </source>
</reference>
<name>A0A1X7LY59_9BACL</name>
<evidence type="ECO:0000313" key="2">
    <source>
        <dbReference type="EMBL" id="SMG58192.1"/>
    </source>
</evidence>
<keyword evidence="3" id="KW-1185">Reference proteome</keyword>
<dbReference type="InterPro" id="IPR056937">
    <property type="entry name" value="YqbQ/XkdQ"/>
</dbReference>
<sequence length="327" mass="36436">MHELILVQGKTKRNITQLVGNVTWSSNMDALGVELSFDYAFNDSVHFEKFDLIEIGNHVVLMNEGKVISRFVIVAESVSGRFGKSYTCFDYSWYLNKNETVIQFIKASASQAIAKMLDRFGIKHKITPIKTLITKIYKDMTISDIINDILEQATQETKTKYRLEMNKDVLTISKMSDLVISPKVRLSSNIPLIPIPSALGNPSRSRSIEDMKNNVIVVNGKEDSSKVLASLKDSKSMARYGQLTEVITADEKNESQARNIAKNTLAEMNRIKETVSIEMLGHDDVRAGRILAIKEPVTGLSGNYLIVSASHALNNGIHKVSVELEAV</sequence>
<gene>
    <name evidence="2" type="ORF">SAMN06295960_4640</name>
</gene>
<protein>
    <recommendedName>
        <fullName evidence="1">YqbQ/XkdQ domain-containing protein</fullName>
    </recommendedName>
</protein>
<accession>A0A1X7LY59</accession>
<dbReference type="Pfam" id="PF24032">
    <property type="entry name" value="YQBQ"/>
    <property type="match status" value="1"/>
</dbReference>
<feature type="domain" description="YqbQ/XkdQ" evidence="1">
    <location>
        <begin position="22"/>
        <end position="325"/>
    </location>
</feature>
<proteinExistence type="predicted"/>
<organism evidence="2 3">
    <name type="scientific">Paenibacillus aquistagni</name>
    <dbReference type="NCBI Taxonomy" id="1852522"/>
    <lineage>
        <taxon>Bacteria</taxon>
        <taxon>Bacillati</taxon>
        <taxon>Bacillota</taxon>
        <taxon>Bacilli</taxon>
        <taxon>Bacillales</taxon>
        <taxon>Paenibacillaceae</taxon>
        <taxon>Paenibacillus</taxon>
    </lineage>
</organism>
<dbReference type="OrthoDB" id="1698671at2"/>
<dbReference type="AlphaFoldDB" id="A0A1X7LY59"/>
<evidence type="ECO:0000313" key="3">
    <source>
        <dbReference type="Proteomes" id="UP000193834"/>
    </source>
</evidence>
<dbReference type="Proteomes" id="UP000193834">
    <property type="component" value="Unassembled WGS sequence"/>
</dbReference>
<dbReference type="EMBL" id="FXAZ01000009">
    <property type="protein sequence ID" value="SMG58192.1"/>
    <property type="molecule type" value="Genomic_DNA"/>
</dbReference>
<dbReference type="RefSeq" id="WP_085498513.1">
    <property type="nucleotide sequence ID" value="NZ_FXAZ01000009.1"/>
</dbReference>
<evidence type="ECO:0000259" key="1">
    <source>
        <dbReference type="Pfam" id="PF24032"/>
    </source>
</evidence>